<evidence type="ECO:0000256" key="6">
    <source>
        <dbReference type="ARBA" id="ARBA00023136"/>
    </source>
</evidence>
<dbReference type="SUPFAM" id="SSF103473">
    <property type="entry name" value="MFS general substrate transporter"/>
    <property type="match status" value="1"/>
</dbReference>
<name>A0ABV8U0G3_9ACTN</name>
<evidence type="ECO:0000256" key="2">
    <source>
        <dbReference type="ARBA" id="ARBA00022448"/>
    </source>
</evidence>
<evidence type="ECO:0000313" key="10">
    <source>
        <dbReference type="EMBL" id="MFC4336310.1"/>
    </source>
</evidence>
<feature type="transmembrane region" description="Helical" evidence="8">
    <location>
        <begin position="492"/>
        <end position="510"/>
    </location>
</feature>
<keyword evidence="4 8" id="KW-0812">Transmembrane</keyword>
<dbReference type="PANTHER" id="PTHR23501">
    <property type="entry name" value="MAJOR FACILITATOR SUPERFAMILY"/>
    <property type="match status" value="1"/>
</dbReference>
<evidence type="ECO:0000256" key="4">
    <source>
        <dbReference type="ARBA" id="ARBA00022692"/>
    </source>
</evidence>
<keyword evidence="5 8" id="KW-1133">Transmembrane helix</keyword>
<comment type="caution">
    <text evidence="10">The sequence shown here is derived from an EMBL/GenBank/DDBJ whole genome shotgun (WGS) entry which is preliminary data.</text>
</comment>
<feature type="transmembrane region" description="Helical" evidence="8">
    <location>
        <begin position="88"/>
        <end position="107"/>
    </location>
</feature>
<keyword evidence="2" id="KW-0813">Transport</keyword>
<dbReference type="Gene3D" id="1.20.1250.20">
    <property type="entry name" value="MFS general substrate transporter like domains"/>
    <property type="match status" value="1"/>
</dbReference>
<dbReference type="Pfam" id="PF07690">
    <property type="entry name" value="MFS_1"/>
    <property type="match status" value="1"/>
</dbReference>
<accession>A0ABV8U0G3</accession>
<evidence type="ECO:0000313" key="11">
    <source>
        <dbReference type="Proteomes" id="UP001595823"/>
    </source>
</evidence>
<feature type="transmembrane region" description="Helical" evidence="8">
    <location>
        <begin position="312"/>
        <end position="331"/>
    </location>
</feature>
<keyword evidence="6 8" id="KW-0472">Membrane</keyword>
<dbReference type="Proteomes" id="UP001595823">
    <property type="component" value="Unassembled WGS sequence"/>
</dbReference>
<feature type="transmembrane region" description="Helical" evidence="8">
    <location>
        <begin position="343"/>
        <end position="361"/>
    </location>
</feature>
<evidence type="ECO:0000256" key="8">
    <source>
        <dbReference type="SAM" id="Phobius"/>
    </source>
</evidence>
<dbReference type="Gene3D" id="1.20.1720.10">
    <property type="entry name" value="Multidrug resistance protein D"/>
    <property type="match status" value="1"/>
</dbReference>
<dbReference type="EMBL" id="JBHSDK010000018">
    <property type="protein sequence ID" value="MFC4336310.1"/>
    <property type="molecule type" value="Genomic_DNA"/>
</dbReference>
<feature type="compositionally biased region" description="Basic and acidic residues" evidence="7">
    <location>
        <begin position="517"/>
        <end position="536"/>
    </location>
</feature>
<evidence type="ECO:0000256" key="1">
    <source>
        <dbReference type="ARBA" id="ARBA00004651"/>
    </source>
</evidence>
<organism evidence="10 11">
    <name type="scientific">Salininema proteolyticum</name>
    <dbReference type="NCBI Taxonomy" id="1607685"/>
    <lineage>
        <taxon>Bacteria</taxon>
        <taxon>Bacillati</taxon>
        <taxon>Actinomycetota</taxon>
        <taxon>Actinomycetes</taxon>
        <taxon>Glycomycetales</taxon>
        <taxon>Glycomycetaceae</taxon>
        <taxon>Salininema</taxon>
    </lineage>
</organism>
<feature type="transmembrane region" description="Helical" evidence="8">
    <location>
        <begin position="207"/>
        <end position="229"/>
    </location>
</feature>
<feature type="transmembrane region" description="Helical" evidence="8">
    <location>
        <begin position="146"/>
        <end position="169"/>
    </location>
</feature>
<dbReference type="CDD" id="cd17502">
    <property type="entry name" value="MFS_Azr1_MDR_like"/>
    <property type="match status" value="1"/>
</dbReference>
<protein>
    <submittedName>
        <fullName evidence="10">MDR family MFS transporter</fullName>
    </submittedName>
</protein>
<reference evidence="11" key="1">
    <citation type="journal article" date="2019" name="Int. J. Syst. Evol. Microbiol.">
        <title>The Global Catalogue of Microorganisms (GCM) 10K type strain sequencing project: providing services to taxonomists for standard genome sequencing and annotation.</title>
        <authorList>
            <consortium name="The Broad Institute Genomics Platform"/>
            <consortium name="The Broad Institute Genome Sequencing Center for Infectious Disease"/>
            <person name="Wu L."/>
            <person name="Ma J."/>
        </authorList>
    </citation>
    <scope>NUCLEOTIDE SEQUENCE [LARGE SCALE GENOMIC DNA]</scope>
    <source>
        <strain evidence="11">IBRC-M 10908</strain>
    </source>
</reference>
<evidence type="ECO:0000256" key="3">
    <source>
        <dbReference type="ARBA" id="ARBA00022475"/>
    </source>
</evidence>
<comment type="subcellular location">
    <subcellularLocation>
        <location evidence="1">Cell membrane</location>
        <topology evidence="1">Multi-pass membrane protein</topology>
    </subcellularLocation>
</comment>
<feature type="region of interest" description="Disordered" evidence="7">
    <location>
        <begin position="517"/>
        <end position="562"/>
    </location>
</feature>
<dbReference type="InterPro" id="IPR011701">
    <property type="entry name" value="MFS"/>
</dbReference>
<dbReference type="InterPro" id="IPR004638">
    <property type="entry name" value="EmrB-like"/>
</dbReference>
<keyword evidence="3" id="KW-1003">Cell membrane</keyword>
<dbReference type="PROSITE" id="PS50850">
    <property type="entry name" value="MFS"/>
    <property type="match status" value="1"/>
</dbReference>
<gene>
    <name evidence="10" type="ORF">ACFPET_13975</name>
</gene>
<dbReference type="PRINTS" id="PR01036">
    <property type="entry name" value="TCRTETB"/>
</dbReference>
<feature type="transmembrane region" description="Helical" evidence="8">
    <location>
        <begin position="175"/>
        <end position="195"/>
    </location>
</feature>
<evidence type="ECO:0000259" key="9">
    <source>
        <dbReference type="PROSITE" id="PS50850"/>
    </source>
</evidence>
<evidence type="ECO:0000256" key="5">
    <source>
        <dbReference type="ARBA" id="ARBA00022989"/>
    </source>
</evidence>
<evidence type="ECO:0000256" key="7">
    <source>
        <dbReference type="SAM" id="MobiDB-lite"/>
    </source>
</evidence>
<dbReference type="NCBIfam" id="TIGR00711">
    <property type="entry name" value="efflux_EmrB"/>
    <property type="match status" value="1"/>
</dbReference>
<dbReference type="InterPro" id="IPR020846">
    <property type="entry name" value="MFS_dom"/>
</dbReference>
<proteinExistence type="predicted"/>
<feature type="domain" description="Major facilitator superfamily (MFS) profile" evidence="9">
    <location>
        <begin position="23"/>
        <end position="515"/>
    </location>
</feature>
<sequence>MSEKPAEADVPGTLLPKRQLIALFGALMVTMFMAALDQSIVGTALPTIVGDLQGMDEYTWVVTAYLVALTATTPLYGKLSDQFGRRRVIVTAIVIFLIASALAGISQNMWQLVVFRGLQGIGAGGLMTLSFTIVSDVVSPRARGKYLGYFGGVFAVSSVLGPVLGGFFADFDWRWIFYINIPLGVVAVLAVNSVLARHPAERRGHKIDILGAALLVPAVVSLMLALTWGGGTYAWSSPTIITLLVAAAVLTVAFIVTETRASEPILPLRMFRKATFSLAALIAFIFGVSMFAGMVYIPLFLQSVRGYSPTQAGLMLLPMAISVVASSVVVGQLTTKTGRYKPFLVAGSVVTTVGLGLFSQVHVDIDLTVGAAYLVVLGVGMGMFMQPLVLAMQNIVSVEDLGAGTATNNFARSLGGAVGTTALGAVMNSTVGNRLEEQMPAVVQELTPEQLQQMRDSGFSGGDLESPAVIDRLPGPVQEAAQLAFTDAMDRVFLVAASIAVVSVILTLFLPDLKLRGDVHTPKPSDDKARADDARATKQVLAGPFSGPRAPPGPTLDARHGP</sequence>
<feature type="transmembrane region" description="Helical" evidence="8">
    <location>
        <begin position="20"/>
        <end position="38"/>
    </location>
</feature>
<feature type="transmembrane region" description="Helical" evidence="8">
    <location>
        <begin position="235"/>
        <end position="257"/>
    </location>
</feature>
<feature type="transmembrane region" description="Helical" evidence="8">
    <location>
        <begin position="58"/>
        <end position="76"/>
    </location>
</feature>
<dbReference type="RefSeq" id="WP_380622102.1">
    <property type="nucleotide sequence ID" value="NZ_JBHSDK010000018.1"/>
</dbReference>
<feature type="transmembrane region" description="Helical" evidence="8">
    <location>
        <begin position="278"/>
        <end position="300"/>
    </location>
</feature>
<dbReference type="InterPro" id="IPR036259">
    <property type="entry name" value="MFS_trans_sf"/>
</dbReference>
<feature type="transmembrane region" description="Helical" evidence="8">
    <location>
        <begin position="367"/>
        <end position="385"/>
    </location>
</feature>
<keyword evidence="11" id="KW-1185">Reference proteome</keyword>
<dbReference type="PANTHER" id="PTHR23501:SF197">
    <property type="entry name" value="COMD"/>
    <property type="match status" value="1"/>
</dbReference>
<feature type="transmembrane region" description="Helical" evidence="8">
    <location>
        <begin position="113"/>
        <end position="134"/>
    </location>
</feature>